<dbReference type="STRING" id="1415166.NONO_c35350"/>
<evidence type="ECO:0008006" key="3">
    <source>
        <dbReference type="Google" id="ProtNLM"/>
    </source>
</evidence>
<dbReference type="eggNOG" id="COG5502">
    <property type="taxonomic scope" value="Bacteria"/>
</dbReference>
<accession>W5TGH9</accession>
<dbReference type="Proteomes" id="UP000019150">
    <property type="component" value="Chromosome"/>
</dbReference>
<dbReference type="RefSeq" id="WP_025349759.1">
    <property type="nucleotide sequence ID" value="NZ_CP006850.1"/>
</dbReference>
<dbReference type="HOGENOM" id="CLU_112438_0_1_11"/>
<organism evidence="1 2">
    <name type="scientific">Nocardia nova SH22a</name>
    <dbReference type="NCBI Taxonomy" id="1415166"/>
    <lineage>
        <taxon>Bacteria</taxon>
        <taxon>Bacillati</taxon>
        <taxon>Actinomycetota</taxon>
        <taxon>Actinomycetes</taxon>
        <taxon>Mycobacteriales</taxon>
        <taxon>Nocardiaceae</taxon>
        <taxon>Nocardia</taxon>
    </lineage>
</organism>
<dbReference type="AlphaFoldDB" id="W5TGH9"/>
<protein>
    <recommendedName>
        <fullName evidence="3">DUF2267 domain-containing protein</fullName>
    </recommendedName>
</protein>
<dbReference type="EMBL" id="CP006850">
    <property type="protein sequence ID" value="AHH18322.1"/>
    <property type="molecule type" value="Genomic_DNA"/>
</dbReference>
<dbReference type="InterPro" id="IPR018727">
    <property type="entry name" value="DUF2267"/>
</dbReference>
<dbReference type="OrthoDB" id="20942at2"/>
<sequence>MSHHDDPIAPAVETAHAWLRAVADQLGTDDRTFTHRVLRAWLHTVRDRLDVEVAAHFGAQLPELLRGVYYGGWIPAHVPVRHDTGTFIEQFAAESGVSSDEAVALIGAVTTALAAMFSPGHLDHVLAVVPGPLRAILLGSRLGSTASHAGTLGIR</sequence>
<dbReference type="Pfam" id="PF10025">
    <property type="entry name" value="DUF2267"/>
    <property type="match status" value="1"/>
</dbReference>
<evidence type="ECO:0000313" key="1">
    <source>
        <dbReference type="EMBL" id="AHH18322.1"/>
    </source>
</evidence>
<dbReference type="PATRIC" id="fig|1415166.3.peg.3624"/>
<evidence type="ECO:0000313" key="2">
    <source>
        <dbReference type="Proteomes" id="UP000019150"/>
    </source>
</evidence>
<proteinExistence type="predicted"/>
<gene>
    <name evidence="1" type="ORF">NONO_c35350</name>
</gene>
<reference evidence="1 2" key="1">
    <citation type="journal article" date="2014" name="Appl. Environ. Microbiol.">
        <title>Insights into the Microbial Degradation of Rubber and Gutta-Percha by Analysis of the Complete Genome of Nocardia nova SH22a.</title>
        <authorList>
            <person name="Luo Q."/>
            <person name="Hiessl S."/>
            <person name="Poehlein A."/>
            <person name="Daniel R."/>
            <person name="Steinbuchel A."/>
        </authorList>
    </citation>
    <scope>NUCLEOTIDE SEQUENCE [LARGE SCALE GENOMIC DNA]</scope>
    <source>
        <strain evidence="1">SH22a</strain>
    </source>
</reference>
<dbReference type="Gene3D" id="1.10.490.110">
    <property type="entry name" value="Uncharacterized conserved protein DUF2267"/>
    <property type="match status" value="1"/>
</dbReference>
<keyword evidence="2" id="KW-1185">Reference proteome</keyword>
<dbReference type="InterPro" id="IPR038282">
    <property type="entry name" value="DUF2267_sf"/>
</dbReference>
<name>W5TGH9_9NOCA</name>
<dbReference type="KEGG" id="nno:NONO_c35350"/>